<dbReference type="Pfam" id="PF13839">
    <property type="entry name" value="PC-Esterase"/>
    <property type="match status" value="1"/>
</dbReference>
<sequence>MFIGDSLSRNQWQSLTCMLHSSVPNSNYTLDRVGDVSIFTFTVGITILLIINILIIIC</sequence>
<keyword evidence="2" id="KW-0472">Membrane</keyword>
<keyword evidence="5" id="KW-1185">Reference proteome</keyword>
<evidence type="ECO:0000259" key="3">
    <source>
        <dbReference type="Pfam" id="PF13839"/>
    </source>
</evidence>
<dbReference type="PANTHER" id="PTHR32285">
    <property type="entry name" value="PROTEIN TRICHOME BIREFRINGENCE-LIKE 9-RELATED"/>
    <property type="match status" value="1"/>
</dbReference>
<organism evidence="4 5">
    <name type="scientific">Lupinus albus</name>
    <name type="common">White lupine</name>
    <name type="synonym">Lupinus termis</name>
    <dbReference type="NCBI Taxonomy" id="3870"/>
    <lineage>
        <taxon>Eukaryota</taxon>
        <taxon>Viridiplantae</taxon>
        <taxon>Streptophyta</taxon>
        <taxon>Embryophyta</taxon>
        <taxon>Tracheophyta</taxon>
        <taxon>Spermatophyta</taxon>
        <taxon>Magnoliopsida</taxon>
        <taxon>eudicotyledons</taxon>
        <taxon>Gunneridae</taxon>
        <taxon>Pentapetalae</taxon>
        <taxon>rosids</taxon>
        <taxon>fabids</taxon>
        <taxon>Fabales</taxon>
        <taxon>Fabaceae</taxon>
        <taxon>Papilionoideae</taxon>
        <taxon>50 kb inversion clade</taxon>
        <taxon>genistoids sensu lato</taxon>
        <taxon>core genistoids</taxon>
        <taxon>Genisteae</taxon>
        <taxon>Lupinus</taxon>
    </lineage>
</organism>
<dbReference type="EMBL" id="WOCE01000001">
    <property type="protein sequence ID" value="KAE9621589.1"/>
    <property type="molecule type" value="Genomic_DNA"/>
</dbReference>
<dbReference type="GO" id="GO:0005794">
    <property type="term" value="C:Golgi apparatus"/>
    <property type="evidence" value="ECO:0007669"/>
    <property type="project" value="TreeGrafter"/>
</dbReference>
<feature type="transmembrane region" description="Helical" evidence="2">
    <location>
        <begin position="36"/>
        <end position="57"/>
    </location>
</feature>
<protein>
    <submittedName>
        <fullName evidence="4">Putative PC-Esterase</fullName>
    </submittedName>
</protein>
<dbReference type="GO" id="GO:0016413">
    <property type="term" value="F:O-acetyltransferase activity"/>
    <property type="evidence" value="ECO:0007669"/>
    <property type="project" value="InterPro"/>
</dbReference>
<dbReference type="InterPro" id="IPR029962">
    <property type="entry name" value="TBL"/>
</dbReference>
<gene>
    <name evidence="4" type="ORF">Lalb_Chr01g0016391</name>
</gene>
<feature type="domain" description="Trichome birefringence-like C-terminal" evidence="3">
    <location>
        <begin position="1"/>
        <end position="42"/>
    </location>
</feature>
<comment type="similarity">
    <text evidence="1">Belongs to the PC-esterase family. TBL subfamily.</text>
</comment>
<reference evidence="5" key="1">
    <citation type="journal article" date="2020" name="Nat. Commun.">
        <title>Genome sequence of the cluster root forming white lupin.</title>
        <authorList>
            <person name="Hufnagel B."/>
            <person name="Marques A."/>
            <person name="Soriano A."/>
            <person name="Marques L."/>
            <person name="Divol F."/>
            <person name="Doumas P."/>
            <person name="Sallet E."/>
            <person name="Mancinotti D."/>
            <person name="Carrere S."/>
            <person name="Marande W."/>
            <person name="Arribat S."/>
            <person name="Keller J."/>
            <person name="Huneau C."/>
            <person name="Blein T."/>
            <person name="Aime D."/>
            <person name="Laguerre M."/>
            <person name="Taylor J."/>
            <person name="Schubert V."/>
            <person name="Nelson M."/>
            <person name="Geu-Flores F."/>
            <person name="Crespi M."/>
            <person name="Gallardo-Guerrero K."/>
            <person name="Delaux P.-M."/>
            <person name="Salse J."/>
            <person name="Berges H."/>
            <person name="Guyot R."/>
            <person name="Gouzy J."/>
            <person name="Peret B."/>
        </authorList>
    </citation>
    <scope>NUCLEOTIDE SEQUENCE [LARGE SCALE GENOMIC DNA]</scope>
    <source>
        <strain evidence="5">cv. Amiga</strain>
    </source>
</reference>
<comment type="caution">
    <text evidence="4">The sequence shown here is derived from an EMBL/GenBank/DDBJ whole genome shotgun (WGS) entry which is preliminary data.</text>
</comment>
<evidence type="ECO:0000313" key="5">
    <source>
        <dbReference type="Proteomes" id="UP000447434"/>
    </source>
</evidence>
<evidence type="ECO:0000256" key="2">
    <source>
        <dbReference type="SAM" id="Phobius"/>
    </source>
</evidence>
<keyword evidence="2" id="KW-1133">Transmembrane helix</keyword>
<keyword evidence="2" id="KW-0812">Transmembrane</keyword>
<dbReference type="OrthoDB" id="1740222at2759"/>
<evidence type="ECO:0000313" key="4">
    <source>
        <dbReference type="EMBL" id="KAE9621589.1"/>
    </source>
</evidence>
<evidence type="ECO:0000256" key="1">
    <source>
        <dbReference type="ARBA" id="ARBA00007727"/>
    </source>
</evidence>
<dbReference type="AlphaFoldDB" id="A0A6A4R6B9"/>
<proteinExistence type="inferred from homology"/>
<dbReference type="PANTHER" id="PTHR32285:SF58">
    <property type="entry name" value="PROTEIN TRICHOME BIREFRINGENCE-LIKE 41"/>
    <property type="match status" value="1"/>
</dbReference>
<dbReference type="Proteomes" id="UP000447434">
    <property type="component" value="Chromosome 1"/>
</dbReference>
<dbReference type="InterPro" id="IPR026057">
    <property type="entry name" value="TBL_C"/>
</dbReference>
<name>A0A6A4R6B9_LUPAL</name>
<accession>A0A6A4R6B9</accession>